<evidence type="ECO:0000313" key="3">
    <source>
        <dbReference type="Proteomes" id="UP000321580"/>
    </source>
</evidence>
<dbReference type="EMBL" id="VOOR01000041">
    <property type="protein sequence ID" value="TXB61963.1"/>
    <property type="molecule type" value="Genomic_DNA"/>
</dbReference>
<comment type="caution">
    <text evidence="2">The sequence shown here is derived from an EMBL/GenBank/DDBJ whole genome shotgun (WGS) entry which is preliminary data.</text>
</comment>
<protein>
    <recommendedName>
        <fullName evidence="4">Peptidase A2 domain-containing protein</fullName>
    </recommendedName>
</protein>
<evidence type="ECO:0000313" key="2">
    <source>
        <dbReference type="EMBL" id="TXB61963.1"/>
    </source>
</evidence>
<sequence>MLAQHTGQTLDFQNKPNPNKRLSMTPWLHLFLLALICAAPLGAATPEGPPPLRRVLPPLLVEGEQISPYTIRAPFELAGHLILIQAEVAGQSGNFILDTGSEALILNAAHFAGGVEQPMLASTGTTGRVEGVRVTAVSDLAIDSSRMERLGAHVIDLRHIEEKKHIRLLGIIGYDVIKAYELLIDFQLRQLTLTQLDRLGNRLDSLAIYDAATDSLEARLQDHILAIEGEVDGHSVTFGLDSGAELNLIDKRAGRKVLQHFQPNRRAVLHGMAGSKGVEVIAGKLYHFSSGKQRCSGMRTILTNMAELNHSFGSRLDGLIGYEFLVTRRTILNYKREKLYFLPWYTTAPKP</sequence>
<dbReference type="AlphaFoldDB" id="A0A5C6RIL8"/>
<feature type="chain" id="PRO_5022984986" description="Peptidase A2 domain-containing protein" evidence="1">
    <location>
        <begin position="44"/>
        <end position="351"/>
    </location>
</feature>
<dbReference type="InterPro" id="IPR001969">
    <property type="entry name" value="Aspartic_peptidase_AS"/>
</dbReference>
<name>A0A5C6RIL8_9BACT</name>
<proteinExistence type="predicted"/>
<dbReference type="OrthoDB" id="3521766at2"/>
<accession>A0A5C6RIL8</accession>
<feature type="signal peptide" evidence="1">
    <location>
        <begin position="1"/>
        <end position="43"/>
    </location>
</feature>
<dbReference type="Pfam" id="PF13650">
    <property type="entry name" value="Asp_protease_2"/>
    <property type="match status" value="1"/>
</dbReference>
<dbReference type="Proteomes" id="UP000321580">
    <property type="component" value="Unassembled WGS sequence"/>
</dbReference>
<dbReference type="GO" id="GO:0006508">
    <property type="term" value="P:proteolysis"/>
    <property type="evidence" value="ECO:0007669"/>
    <property type="project" value="InterPro"/>
</dbReference>
<dbReference type="Gene3D" id="2.40.70.10">
    <property type="entry name" value="Acid Proteases"/>
    <property type="match status" value="2"/>
</dbReference>
<keyword evidence="3" id="KW-1185">Reference proteome</keyword>
<evidence type="ECO:0008006" key="4">
    <source>
        <dbReference type="Google" id="ProtNLM"/>
    </source>
</evidence>
<gene>
    <name evidence="2" type="ORF">FRY97_16620</name>
</gene>
<dbReference type="GO" id="GO:0004190">
    <property type="term" value="F:aspartic-type endopeptidase activity"/>
    <property type="evidence" value="ECO:0007669"/>
    <property type="project" value="InterPro"/>
</dbReference>
<dbReference type="PROSITE" id="PS00141">
    <property type="entry name" value="ASP_PROTEASE"/>
    <property type="match status" value="1"/>
</dbReference>
<keyword evidence="1" id="KW-0732">Signal</keyword>
<evidence type="ECO:0000256" key="1">
    <source>
        <dbReference type="SAM" id="SignalP"/>
    </source>
</evidence>
<reference evidence="2 3" key="1">
    <citation type="submission" date="2019-08" db="EMBL/GenBank/DDBJ databases">
        <title>Genome of Phaeodactylibacter luteus.</title>
        <authorList>
            <person name="Bowman J.P."/>
        </authorList>
    </citation>
    <scope>NUCLEOTIDE SEQUENCE [LARGE SCALE GENOMIC DNA]</scope>
    <source>
        <strain evidence="2 3">KCTC 42180</strain>
    </source>
</reference>
<dbReference type="InterPro" id="IPR021109">
    <property type="entry name" value="Peptidase_aspartic_dom_sf"/>
</dbReference>
<dbReference type="SUPFAM" id="SSF50630">
    <property type="entry name" value="Acid proteases"/>
    <property type="match status" value="1"/>
</dbReference>
<organism evidence="2 3">
    <name type="scientific">Phaeodactylibacter luteus</name>
    <dbReference type="NCBI Taxonomy" id="1564516"/>
    <lineage>
        <taxon>Bacteria</taxon>
        <taxon>Pseudomonadati</taxon>
        <taxon>Bacteroidota</taxon>
        <taxon>Saprospiria</taxon>
        <taxon>Saprospirales</taxon>
        <taxon>Haliscomenobacteraceae</taxon>
        <taxon>Phaeodactylibacter</taxon>
    </lineage>
</organism>